<dbReference type="GO" id="GO:0005886">
    <property type="term" value="C:plasma membrane"/>
    <property type="evidence" value="ECO:0007669"/>
    <property type="project" value="UniProtKB-SubCell"/>
</dbReference>
<reference evidence="15" key="1">
    <citation type="submission" date="2019-06" db="EMBL/GenBank/DDBJ databases">
        <title>The complete genome of Emcibacter congregatus ZYLT.</title>
        <authorList>
            <person name="Zhao Z."/>
        </authorList>
    </citation>
    <scope>NUCLEOTIDE SEQUENCE [LARGE SCALE GENOMIC DNA]</scope>
    <source>
        <strain evidence="15">MCCC 1A06723</strain>
    </source>
</reference>
<dbReference type="Gene3D" id="1.10.40.60">
    <property type="entry name" value="EpsJ-like"/>
    <property type="match status" value="2"/>
</dbReference>
<evidence type="ECO:0000256" key="2">
    <source>
        <dbReference type="ARBA" id="ARBA00007246"/>
    </source>
</evidence>
<keyword evidence="7" id="KW-0653">Protein transport</keyword>
<dbReference type="GO" id="GO:0009306">
    <property type="term" value="P:protein secretion"/>
    <property type="evidence" value="ECO:0007669"/>
    <property type="project" value="InterPro"/>
</dbReference>
<keyword evidence="6 11" id="KW-0812">Transmembrane</keyword>
<dbReference type="PANTHER" id="PTHR38831">
    <property type="entry name" value="TYPE II SECRETION SYSTEM PROTEIN K"/>
    <property type="match status" value="1"/>
</dbReference>
<evidence type="ECO:0000313" key="15">
    <source>
        <dbReference type="Proteomes" id="UP000319148"/>
    </source>
</evidence>
<dbReference type="Gene3D" id="3.30.1300.30">
    <property type="entry name" value="GSPII I/J protein-like"/>
    <property type="match status" value="1"/>
</dbReference>
<dbReference type="Pfam" id="PF03934">
    <property type="entry name" value="T2SSK"/>
    <property type="match status" value="1"/>
</dbReference>
<dbReference type="OrthoDB" id="9788973at2"/>
<dbReference type="NCBIfam" id="NF037980">
    <property type="entry name" value="T2SS_GspK"/>
    <property type="match status" value="1"/>
</dbReference>
<evidence type="ECO:0000256" key="9">
    <source>
        <dbReference type="ARBA" id="ARBA00023136"/>
    </source>
</evidence>
<keyword evidence="4 10" id="KW-1003">Cell membrane</keyword>
<evidence type="ECO:0000256" key="11">
    <source>
        <dbReference type="SAM" id="Phobius"/>
    </source>
</evidence>
<keyword evidence="5 10" id="KW-0997">Cell inner membrane</keyword>
<evidence type="ECO:0000256" key="1">
    <source>
        <dbReference type="ARBA" id="ARBA00004533"/>
    </source>
</evidence>
<dbReference type="PIRSF" id="PIRSF002786">
    <property type="entry name" value="XcpX"/>
    <property type="match status" value="1"/>
</dbReference>
<keyword evidence="9 10" id="KW-0472">Membrane</keyword>
<name>A0A501PS83_9PROT</name>
<feature type="domain" description="T2SS protein K second SAM-like" evidence="12">
    <location>
        <begin position="225"/>
        <end position="281"/>
    </location>
</feature>
<comment type="subcellular location">
    <subcellularLocation>
        <location evidence="1 10">Cell inner membrane</location>
    </subcellularLocation>
</comment>
<evidence type="ECO:0000256" key="3">
    <source>
        <dbReference type="ARBA" id="ARBA00022448"/>
    </source>
</evidence>
<keyword evidence="15" id="KW-1185">Reference proteome</keyword>
<dbReference type="InterPro" id="IPR049179">
    <property type="entry name" value="T2SSK_SAM-like_2nd"/>
</dbReference>
<feature type="domain" description="T2SS protein K first SAM-like" evidence="13">
    <location>
        <begin position="109"/>
        <end position="218"/>
    </location>
</feature>
<dbReference type="RefSeq" id="WP_139937896.1">
    <property type="nucleotide sequence ID" value="NZ_JBHSYP010000022.1"/>
</dbReference>
<protein>
    <recommendedName>
        <fullName evidence="10">Type II secretion system protein K</fullName>
    </recommendedName>
</protein>
<dbReference type="PANTHER" id="PTHR38831:SF1">
    <property type="entry name" value="TYPE II SECRETION SYSTEM PROTEIN K-RELATED"/>
    <property type="match status" value="1"/>
</dbReference>
<dbReference type="SUPFAM" id="SSF54523">
    <property type="entry name" value="Pili subunits"/>
    <property type="match status" value="1"/>
</dbReference>
<organism evidence="14 15">
    <name type="scientific">Emcibacter nanhaiensis</name>
    <dbReference type="NCBI Taxonomy" id="1505037"/>
    <lineage>
        <taxon>Bacteria</taxon>
        <taxon>Pseudomonadati</taxon>
        <taxon>Pseudomonadota</taxon>
        <taxon>Alphaproteobacteria</taxon>
        <taxon>Emcibacterales</taxon>
        <taxon>Emcibacteraceae</taxon>
        <taxon>Emcibacter</taxon>
    </lineage>
</organism>
<dbReference type="InterPro" id="IPR038072">
    <property type="entry name" value="GspK_central_sf"/>
</dbReference>
<keyword evidence="8 11" id="KW-1133">Transmembrane helix</keyword>
<dbReference type="InterPro" id="IPR049031">
    <property type="entry name" value="T2SSK_SAM-like_1st"/>
</dbReference>
<evidence type="ECO:0000256" key="5">
    <source>
        <dbReference type="ARBA" id="ARBA00022519"/>
    </source>
</evidence>
<accession>A0A501PS83</accession>
<evidence type="ECO:0000256" key="7">
    <source>
        <dbReference type="ARBA" id="ARBA00022927"/>
    </source>
</evidence>
<dbReference type="AlphaFoldDB" id="A0A501PS83"/>
<evidence type="ECO:0000256" key="4">
    <source>
        <dbReference type="ARBA" id="ARBA00022475"/>
    </source>
</evidence>
<dbReference type="SUPFAM" id="SSF158544">
    <property type="entry name" value="GspK insert domain-like"/>
    <property type="match status" value="2"/>
</dbReference>
<dbReference type="InterPro" id="IPR045584">
    <property type="entry name" value="Pilin-like"/>
</dbReference>
<proteinExistence type="inferred from homology"/>
<sequence length="333" mass="37518">MIWRQKVTYDRESGAALLTVLLLVAIISALVVGMLDQLRFNVRRAGTLEKQQQAEWYAVGLEEYAGGMMKSLHKLSADKTTRRQLDRVAAFSVPIEDGVIRGQVTDGGNCFNLNSVVERRDGNRYLMRESGREQYVTLLKTLGIPGGDAVILANRLVDWVDSDSAPMTWGAEDYHYMGLQNPYRTANTLLANVSELRQIEGYTPEVLYLIRDYVCTLPTPELSPININTLKREQAPLLVMLLGEKLLLQKAEQVIDNRPDGGYDSPQAFWADRLLADTPPTVDVQDQVVLATRYFELTADVSWQDRYLAMTSLLELENTGDVRLVSRQFGEKL</sequence>
<comment type="caution">
    <text evidence="14">The sequence shown here is derived from an EMBL/GenBank/DDBJ whole genome shotgun (WGS) entry which is preliminary data.</text>
</comment>
<keyword evidence="3 10" id="KW-0813">Transport</keyword>
<evidence type="ECO:0000256" key="8">
    <source>
        <dbReference type="ARBA" id="ARBA00022989"/>
    </source>
</evidence>
<evidence type="ECO:0000259" key="13">
    <source>
        <dbReference type="Pfam" id="PF21687"/>
    </source>
</evidence>
<comment type="similarity">
    <text evidence="2 10">Belongs to the GSP K family.</text>
</comment>
<gene>
    <name evidence="14" type="ORF">FIV46_00770</name>
</gene>
<feature type="transmembrane region" description="Helical" evidence="11">
    <location>
        <begin position="15"/>
        <end position="35"/>
    </location>
</feature>
<dbReference type="Pfam" id="PF21687">
    <property type="entry name" value="T2SSK_1st"/>
    <property type="match status" value="1"/>
</dbReference>
<dbReference type="InterPro" id="IPR005628">
    <property type="entry name" value="GspK"/>
</dbReference>
<dbReference type="Proteomes" id="UP000319148">
    <property type="component" value="Unassembled WGS sequence"/>
</dbReference>
<evidence type="ECO:0000256" key="6">
    <source>
        <dbReference type="ARBA" id="ARBA00022692"/>
    </source>
</evidence>
<evidence type="ECO:0000256" key="10">
    <source>
        <dbReference type="PIRNR" id="PIRNR002786"/>
    </source>
</evidence>
<dbReference type="EMBL" id="VFIY01000004">
    <property type="protein sequence ID" value="TPD62646.1"/>
    <property type="molecule type" value="Genomic_DNA"/>
</dbReference>
<evidence type="ECO:0000259" key="12">
    <source>
        <dbReference type="Pfam" id="PF03934"/>
    </source>
</evidence>
<evidence type="ECO:0000313" key="14">
    <source>
        <dbReference type="EMBL" id="TPD62646.1"/>
    </source>
</evidence>